<evidence type="ECO:0000313" key="13">
    <source>
        <dbReference type="Proteomes" id="UP000827284"/>
    </source>
</evidence>
<feature type="transmembrane region" description="Helical" evidence="8">
    <location>
        <begin position="49"/>
        <end position="66"/>
    </location>
</feature>
<keyword evidence="5 8" id="KW-1133">Transmembrane helix</keyword>
<dbReference type="GO" id="GO:0005886">
    <property type="term" value="C:plasma membrane"/>
    <property type="evidence" value="ECO:0007669"/>
    <property type="project" value="TreeGrafter"/>
</dbReference>
<dbReference type="InterPro" id="IPR032880">
    <property type="entry name" value="CSC1/OSCA1-like_N"/>
</dbReference>
<evidence type="ECO:0000256" key="3">
    <source>
        <dbReference type="ARBA" id="ARBA00022448"/>
    </source>
</evidence>
<feature type="transmembrane region" description="Helical" evidence="8">
    <location>
        <begin position="174"/>
        <end position="196"/>
    </location>
</feature>
<proteinExistence type="inferred from homology"/>
<feature type="transmembrane region" description="Helical" evidence="8">
    <location>
        <begin position="486"/>
        <end position="510"/>
    </location>
</feature>
<feature type="transmembrane region" description="Helical" evidence="8">
    <location>
        <begin position="437"/>
        <end position="466"/>
    </location>
</feature>
<evidence type="ECO:0000256" key="4">
    <source>
        <dbReference type="ARBA" id="ARBA00022692"/>
    </source>
</evidence>
<evidence type="ECO:0000256" key="6">
    <source>
        <dbReference type="ARBA" id="ARBA00023136"/>
    </source>
</evidence>
<feature type="domain" description="CSC1/OSCA1-like cytosolic" evidence="11">
    <location>
        <begin position="219"/>
        <end position="424"/>
    </location>
</feature>
<reference evidence="12" key="2">
    <citation type="journal article" date="2022" name="Microbiol. Resour. Announc.">
        <title>Whole-Genome Sequence of Entomortierella parvispora E1425, a Mucoromycotan Fungus Associated with Burkholderiaceae-Related Endosymbiotic Bacteria.</title>
        <authorList>
            <person name="Herlambang A."/>
            <person name="Guo Y."/>
            <person name="Takashima Y."/>
            <person name="Narisawa K."/>
            <person name="Ohta H."/>
            <person name="Nishizawa T."/>
        </authorList>
    </citation>
    <scope>NUCLEOTIDE SEQUENCE</scope>
    <source>
        <strain evidence="12">E1425</strain>
    </source>
</reference>
<comment type="caution">
    <text evidence="12">The sequence shown here is derived from an EMBL/GenBank/DDBJ whole genome shotgun (WGS) entry which is preliminary data.</text>
</comment>
<dbReference type="PANTHER" id="PTHR13018:SF5">
    <property type="entry name" value="RE44586P"/>
    <property type="match status" value="1"/>
</dbReference>
<evidence type="ECO:0000256" key="2">
    <source>
        <dbReference type="ARBA" id="ARBA00007779"/>
    </source>
</evidence>
<evidence type="ECO:0000256" key="8">
    <source>
        <dbReference type="SAM" id="Phobius"/>
    </source>
</evidence>
<feature type="transmembrane region" description="Helical" evidence="8">
    <location>
        <begin position="686"/>
        <end position="705"/>
    </location>
</feature>
<keyword evidence="3" id="KW-0813">Transport</keyword>
<comment type="subcellular location">
    <subcellularLocation>
        <location evidence="1">Membrane</location>
        <topology evidence="1">Multi-pass membrane protein</topology>
    </subcellularLocation>
</comment>
<feature type="transmembrane region" description="Helical" evidence="8">
    <location>
        <begin position="712"/>
        <end position="731"/>
    </location>
</feature>
<keyword evidence="4 8" id="KW-0812">Transmembrane</keyword>
<evidence type="ECO:0000259" key="9">
    <source>
        <dbReference type="Pfam" id="PF02714"/>
    </source>
</evidence>
<gene>
    <name evidence="12" type="ORF">EMPS_09074</name>
</gene>
<feature type="region of interest" description="Disordered" evidence="7">
    <location>
        <begin position="897"/>
        <end position="961"/>
    </location>
</feature>
<feature type="compositionally biased region" description="Basic and acidic residues" evidence="7">
    <location>
        <begin position="908"/>
        <end position="924"/>
    </location>
</feature>
<evidence type="ECO:0000259" key="10">
    <source>
        <dbReference type="Pfam" id="PF13967"/>
    </source>
</evidence>
<keyword evidence="6 8" id="KW-0472">Membrane</keyword>
<evidence type="ECO:0000313" key="12">
    <source>
        <dbReference type="EMBL" id="GJJ76715.1"/>
    </source>
</evidence>
<organism evidence="12 13">
    <name type="scientific">Entomortierella parvispora</name>
    <dbReference type="NCBI Taxonomy" id="205924"/>
    <lineage>
        <taxon>Eukaryota</taxon>
        <taxon>Fungi</taxon>
        <taxon>Fungi incertae sedis</taxon>
        <taxon>Mucoromycota</taxon>
        <taxon>Mortierellomycotina</taxon>
        <taxon>Mortierellomycetes</taxon>
        <taxon>Mortierellales</taxon>
        <taxon>Mortierellaceae</taxon>
        <taxon>Entomortierella</taxon>
    </lineage>
</organism>
<name>A0A9P3HHL8_9FUNG</name>
<feature type="region of interest" description="Disordered" evidence="7">
    <location>
        <begin position="1035"/>
        <end position="1123"/>
    </location>
</feature>
<dbReference type="EMBL" id="BQFW01000012">
    <property type="protein sequence ID" value="GJJ76715.1"/>
    <property type="molecule type" value="Genomic_DNA"/>
</dbReference>
<dbReference type="InterPro" id="IPR045122">
    <property type="entry name" value="Csc1-like"/>
</dbReference>
<feature type="transmembrane region" description="Helical" evidence="8">
    <location>
        <begin position="128"/>
        <end position="147"/>
    </location>
</feature>
<sequence length="1123" mass="123155">MDNALQAPFHGPESSRAFLDAVSEATRHGSAPFNAPAATDNTSGLKTQLAISITLGLGSFLTFCVLRTRWTVMFAPRTNLRRHTPPVLSSTFFGWIPQLLRIPEAEVLECVGLDAVMMLRFFTMAAKLFATCLIPGILIILPITSFSTDDSSTNDPRTGDPSLPGKEPRPGMSLLYLFTHFTFTWLFSLITLYAIWHTYEGYIAIRRAYLLKRHKSITNRTIMVVGLPIHLQSDRALATFYESLDVGTVESAHVCRHVTALKRLIEQRAHALRALENVYTDYYGNPSGSVDYDPEQIMTENDRTEQENAQPGENIRRGSSGEAGANVIRVNGKIKKRPTIRLGFLGIFGKKVDKIDYCRDVFATLDKAVQKLRMSRIFATTSIGFVTFEDMHAAQILAQTVNTQETLSCETTLAPEPRDVYWDNLNLPPSELGVRTVVINVIVFFLIFFWAGPVGVFSSFLSLASLDKIFPGISKLAGAHPLLKSVIQGFLPTVGVIIFLAVVPTILLALCKRQGIQSHSEIAQSLFNKYFVFILFNVVLVFTIVGTWAQAVNKVYHNLGELTLLLAVSLPRVAPFFVNYTILRGIGLFPLQLLQIADVFRLVFQGFFSKTPRDYAEARAPPELPYGIVYSNATLAFVIILIYSCIKPLILVFGVIYFAIGYLVFKYQLLYVYFHPNESGGQTWPMVYNRIMVGLLIFQNTMLGFFMLKQAFFFGVLMVPLPAGTLWFWYWTTNMYKLTARYIPLELLRPAYTEDDEEQGEEHLEGYDEAVGTLVNNSLAALGSGAILGQAAVLEADDPKKAKANNSRRSVNISSEGECTIDVGNNIGQIVSAVRRKLPKSVVDDDDYEAVPDRFTDYRQPPMTLYNGVLNSGMRHYCHPALAGPLPTLWLPLRRDEGPATNNSKRLSTTDEESRVEGFGRRSSEGPGILVGTRDSDQPQTYDQADNLVGGGQDENLSASPMDENPFISQVLDRAGQEPASPAAAVFATTVDDSDNSSDVTGGPSPPGTPTAEGGADAKRNPAVEGIADVYYHHPERRMSTASSSSNLRRGFSVSSMGPSSPGGGVGSAPPRSLPARGSRASLLRLNSSSLPSHSPASAGAPSTSSSSGTPPPSSSAPTTFRR</sequence>
<accession>A0A9P3HHL8</accession>
<feature type="region of interest" description="Disordered" evidence="7">
    <location>
        <begin position="991"/>
        <end position="1021"/>
    </location>
</feature>
<evidence type="ECO:0000256" key="5">
    <source>
        <dbReference type="ARBA" id="ARBA00022989"/>
    </source>
</evidence>
<feature type="transmembrane region" description="Helical" evidence="8">
    <location>
        <begin position="624"/>
        <end position="643"/>
    </location>
</feature>
<evidence type="ECO:0000259" key="11">
    <source>
        <dbReference type="Pfam" id="PF14703"/>
    </source>
</evidence>
<dbReference type="Pfam" id="PF02714">
    <property type="entry name" value="RSN1_7TM"/>
    <property type="match status" value="1"/>
</dbReference>
<feature type="domain" description="CSC1/OSCA1-like 7TM region" evidence="9">
    <location>
        <begin position="435"/>
        <end position="706"/>
    </location>
</feature>
<dbReference type="InterPro" id="IPR003864">
    <property type="entry name" value="CSC1/OSCA1-like_7TM"/>
</dbReference>
<feature type="compositionally biased region" description="Low complexity" evidence="7">
    <location>
        <begin position="1051"/>
        <end position="1060"/>
    </location>
</feature>
<feature type="transmembrane region" description="Helical" evidence="8">
    <location>
        <begin position="650"/>
        <end position="674"/>
    </location>
</feature>
<dbReference type="Pfam" id="PF14703">
    <property type="entry name" value="PHM7_cyt"/>
    <property type="match status" value="1"/>
</dbReference>
<keyword evidence="13" id="KW-1185">Reference proteome</keyword>
<feature type="region of interest" description="Disordered" evidence="7">
    <location>
        <begin position="302"/>
        <end position="321"/>
    </location>
</feature>
<dbReference type="GO" id="GO:0005227">
    <property type="term" value="F:calcium-activated cation channel activity"/>
    <property type="evidence" value="ECO:0007669"/>
    <property type="project" value="InterPro"/>
</dbReference>
<reference evidence="12" key="1">
    <citation type="submission" date="2021-11" db="EMBL/GenBank/DDBJ databases">
        <authorList>
            <person name="Herlambang A."/>
            <person name="Guo Y."/>
            <person name="Takashima Y."/>
            <person name="Nishizawa T."/>
        </authorList>
    </citation>
    <scope>NUCLEOTIDE SEQUENCE</scope>
    <source>
        <strain evidence="12">E1425</strain>
    </source>
</reference>
<dbReference type="Proteomes" id="UP000827284">
    <property type="component" value="Unassembled WGS sequence"/>
</dbReference>
<protein>
    <submittedName>
        <fullName evidence="12">Calcium permeable stress-gated cation channel</fullName>
    </submittedName>
</protein>
<dbReference type="OrthoDB" id="1689567at2759"/>
<comment type="similarity">
    <text evidence="2">Belongs to the CSC1 (TC 1.A.17) family.</text>
</comment>
<dbReference type="PANTHER" id="PTHR13018">
    <property type="entry name" value="PROBABLE MEMBRANE PROTEIN DUF221-RELATED"/>
    <property type="match status" value="1"/>
</dbReference>
<evidence type="ECO:0000256" key="1">
    <source>
        <dbReference type="ARBA" id="ARBA00004141"/>
    </source>
</evidence>
<feature type="transmembrane region" description="Helical" evidence="8">
    <location>
        <begin position="530"/>
        <end position="549"/>
    </location>
</feature>
<dbReference type="Pfam" id="PF13967">
    <property type="entry name" value="RSN1_TM"/>
    <property type="match status" value="1"/>
</dbReference>
<evidence type="ECO:0000256" key="7">
    <source>
        <dbReference type="SAM" id="MobiDB-lite"/>
    </source>
</evidence>
<feature type="compositionally biased region" description="Low complexity" evidence="7">
    <location>
        <begin position="1068"/>
        <end position="1109"/>
    </location>
</feature>
<dbReference type="AlphaFoldDB" id="A0A9P3HHL8"/>
<feature type="domain" description="CSC1/OSCA1-like N-terminal transmembrane" evidence="10">
    <location>
        <begin position="45"/>
        <end position="197"/>
    </location>
</feature>
<dbReference type="InterPro" id="IPR027815">
    <property type="entry name" value="CSC1/OSCA1-like_cyt"/>
</dbReference>